<name>A0A6J8C683_MYTCO</name>
<organism evidence="4 5">
    <name type="scientific">Mytilus coruscus</name>
    <name type="common">Sea mussel</name>
    <dbReference type="NCBI Taxonomy" id="42192"/>
    <lineage>
        <taxon>Eukaryota</taxon>
        <taxon>Metazoa</taxon>
        <taxon>Spiralia</taxon>
        <taxon>Lophotrochozoa</taxon>
        <taxon>Mollusca</taxon>
        <taxon>Bivalvia</taxon>
        <taxon>Autobranchia</taxon>
        <taxon>Pteriomorphia</taxon>
        <taxon>Mytilida</taxon>
        <taxon>Mytiloidea</taxon>
        <taxon>Mytilidae</taxon>
        <taxon>Mytilinae</taxon>
        <taxon>Mytilus</taxon>
    </lineage>
</organism>
<dbReference type="PANTHER" id="PTHR11360">
    <property type="entry name" value="MONOCARBOXYLATE TRANSPORTER"/>
    <property type="match status" value="1"/>
</dbReference>
<feature type="transmembrane region" description="Helical" evidence="2">
    <location>
        <begin position="442"/>
        <end position="459"/>
    </location>
</feature>
<feature type="transmembrane region" description="Helical" evidence="2">
    <location>
        <begin position="242"/>
        <end position="266"/>
    </location>
</feature>
<dbReference type="InterPro" id="IPR020846">
    <property type="entry name" value="MFS_dom"/>
</dbReference>
<proteinExistence type="predicted"/>
<evidence type="ECO:0000313" key="4">
    <source>
        <dbReference type="EMBL" id="CAC5391202.1"/>
    </source>
</evidence>
<reference evidence="4 5" key="1">
    <citation type="submission" date="2020-06" db="EMBL/GenBank/DDBJ databases">
        <authorList>
            <person name="Li R."/>
            <person name="Bekaert M."/>
        </authorList>
    </citation>
    <scope>NUCLEOTIDE SEQUENCE [LARGE SCALE GENOMIC DNA]</scope>
    <source>
        <strain evidence="5">wild</strain>
    </source>
</reference>
<dbReference type="AlphaFoldDB" id="A0A6J8C683"/>
<dbReference type="Gene3D" id="3.30.420.10">
    <property type="entry name" value="Ribonuclease H-like superfamily/Ribonuclease H"/>
    <property type="match status" value="1"/>
</dbReference>
<feature type="transmembrane region" description="Helical" evidence="2">
    <location>
        <begin position="480"/>
        <end position="501"/>
    </location>
</feature>
<protein>
    <submittedName>
        <fullName evidence="4">SLC16A12</fullName>
    </submittedName>
</protein>
<dbReference type="CDD" id="cd17352">
    <property type="entry name" value="MFS_MCT_SLC16"/>
    <property type="match status" value="1"/>
</dbReference>
<keyword evidence="2" id="KW-1133">Transmembrane helix</keyword>
<feature type="domain" description="Major facilitator superfamily (MFS) profile" evidence="3">
    <location>
        <begin position="93"/>
        <end position="534"/>
    </location>
</feature>
<dbReference type="InterPro" id="IPR011701">
    <property type="entry name" value="MFS"/>
</dbReference>
<feature type="transmembrane region" description="Helical" evidence="2">
    <location>
        <begin position="183"/>
        <end position="206"/>
    </location>
</feature>
<accession>A0A6J8C683</accession>
<feature type="transmembrane region" description="Helical" evidence="2">
    <location>
        <begin position="129"/>
        <end position="151"/>
    </location>
</feature>
<dbReference type="Proteomes" id="UP000507470">
    <property type="component" value="Unassembled WGS sequence"/>
</dbReference>
<dbReference type="Gene3D" id="1.20.1250.20">
    <property type="entry name" value="MFS general substrate transporter like domains"/>
    <property type="match status" value="1"/>
</dbReference>
<feature type="transmembrane region" description="Helical" evidence="2">
    <location>
        <begin position="507"/>
        <end position="528"/>
    </location>
</feature>
<sequence length="650" mass="72280">MSTTDVNLHEKISLVDMVTEESKEDDRFHEENSLLDLAATNDKRKEETNLYDDIKVDAENKVSSPHIRSSLDGNDEDTVKQRHESHGKRKWFCVIGCAIAHFVLGGFERSNGVLYLHIENKFGNGASDIAWVISLSVTLKLLFGPVASILCTKFTPRCVVVSGAILFGIGLLISAFVPHFVILYITFGVITGIGKSLAYQPGLVVVGQYFKKRRGAAVGLATAGGGIGTLVLPPLFETMMNHYGFSGGLMIISAIALHMCISGMLYKSPSRRKLHRQSLISHSCERFHDSRLLNSSDLTECQITETEEQNKKAPNKYHKLWIGRCLRSCNTVKDKESSSKKLDFSLLKRPDFLMFCVGISFLALSFNSMLVFIPPLVKSRGLTGIEGAYVMSVAGIFDTIGRIASGFILEMKRLRNFRKLLYNTVMFVLALVIFSLPFTVTFVEFCVVAAIFGLLIGTYTSQKSVILVDIVGSEALNSSFGILIFFQGVGTLIGPPITGVFKDEYNSYADGFFFIGSTTFIGAFILLLSNTTAKPKHPYQVHVCGGIYRRGATGLYILVFTSIMDSIVYQGILTQKLVPFIQQQYPNGHRFMQDNDQNMRRKKPTNQQELLDGIQEFWDTVTPVVCCRYIYHLFKVVPKVVDVNGEASGY</sequence>
<dbReference type="SUPFAM" id="SSF103473">
    <property type="entry name" value="MFS general substrate transporter"/>
    <property type="match status" value="1"/>
</dbReference>
<feature type="transmembrane region" description="Helical" evidence="2">
    <location>
        <begin position="420"/>
        <end position="436"/>
    </location>
</feature>
<dbReference type="EMBL" id="CACVKT020004670">
    <property type="protein sequence ID" value="CAC5391202.1"/>
    <property type="molecule type" value="Genomic_DNA"/>
</dbReference>
<feature type="transmembrane region" description="Helical" evidence="2">
    <location>
        <begin position="91"/>
        <end position="109"/>
    </location>
</feature>
<dbReference type="OrthoDB" id="6286464at2759"/>
<keyword evidence="5" id="KW-1185">Reference proteome</keyword>
<dbReference type="InterPro" id="IPR036259">
    <property type="entry name" value="MFS_trans_sf"/>
</dbReference>
<evidence type="ECO:0000256" key="1">
    <source>
        <dbReference type="ARBA" id="ARBA00004141"/>
    </source>
</evidence>
<dbReference type="InterPro" id="IPR050327">
    <property type="entry name" value="Proton-linked_MCT"/>
</dbReference>
<feature type="transmembrane region" description="Helical" evidence="2">
    <location>
        <begin position="218"/>
        <end position="236"/>
    </location>
</feature>
<keyword evidence="2" id="KW-0812">Transmembrane</keyword>
<evidence type="ECO:0000256" key="2">
    <source>
        <dbReference type="SAM" id="Phobius"/>
    </source>
</evidence>
<keyword evidence="2" id="KW-0472">Membrane</keyword>
<dbReference type="PANTHER" id="PTHR11360:SF306">
    <property type="entry name" value="RE01051P"/>
    <property type="match status" value="1"/>
</dbReference>
<dbReference type="GO" id="GO:0003676">
    <property type="term" value="F:nucleic acid binding"/>
    <property type="evidence" value="ECO:0007669"/>
    <property type="project" value="InterPro"/>
</dbReference>
<gene>
    <name evidence="4" type="ORF">MCOR_26225</name>
</gene>
<dbReference type="Pfam" id="PF07690">
    <property type="entry name" value="MFS_1"/>
    <property type="match status" value="1"/>
</dbReference>
<dbReference type="GO" id="GO:0016020">
    <property type="term" value="C:membrane"/>
    <property type="evidence" value="ECO:0007669"/>
    <property type="project" value="UniProtKB-SubCell"/>
</dbReference>
<evidence type="ECO:0000313" key="5">
    <source>
        <dbReference type="Proteomes" id="UP000507470"/>
    </source>
</evidence>
<feature type="transmembrane region" description="Helical" evidence="2">
    <location>
        <begin position="158"/>
        <end position="177"/>
    </location>
</feature>
<evidence type="ECO:0000259" key="3">
    <source>
        <dbReference type="PROSITE" id="PS50850"/>
    </source>
</evidence>
<dbReference type="PROSITE" id="PS50850">
    <property type="entry name" value="MFS"/>
    <property type="match status" value="1"/>
</dbReference>
<feature type="transmembrane region" description="Helical" evidence="2">
    <location>
        <begin position="389"/>
        <end position="408"/>
    </location>
</feature>
<dbReference type="InterPro" id="IPR036397">
    <property type="entry name" value="RNaseH_sf"/>
</dbReference>
<dbReference type="GO" id="GO:0008028">
    <property type="term" value="F:monocarboxylic acid transmembrane transporter activity"/>
    <property type="evidence" value="ECO:0007669"/>
    <property type="project" value="TreeGrafter"/>
</dbReference>
<comment type="subcellular location">
    <subcellularLocation>
        <location evidence="1">Membrane</location>
        <topology evidence="1">Multi-pass membrane protein</topology>
    </subcellularLocation>
</comment>
<feature type="transmembrane region" description="Helical" evidence="2">
    <location>
        <begin position="352"/>
        <end position="377"/>
    </location>
</feature>